<evidence type="ECO:0000313" key="6">
    <source>
        <dbReference type="EMBL" id="OUJ73610.1"/>
    </source>
</evidence>
<dbReference type="Pfam" id="PF03446">
    <property type="entry name" value="NAD_binding_2"/>
    <property type="match status" value="1"/>
</dbReference>
<evidence type="ECO:0000256" key="3">
    <source>
        <dbReference type="PIRSR" id="PIRSR000103-1"/>
    </source>
</evidence>
<dbReference type="Proteomes" id="UP000194873">
    <property type="component" value="Unassembled WGS sequence"/>
</dbReference>
<dbReference type="PIRSF" id="PIRSF000103">
    <property type="entry name" value="HIBADH"/>
    <property type="match status" value="1"/>
</dbReference>
<dbReference type="InterPro" id="IPR036291">
    <property type="entry name" value="NAD(P)-bd_dom_sf"/>
</dbReference>
<dbReference type="GO" id="GO:0016491">
    <property type="term" value="F:oxidoreductase activity"/>
    <property type="evidence" value="ECO:0007669"/>
    <property type="project" value="UniProtKB-KW"/>
</dbReference>
<proteinExistence type="predicted"/>
<dbReference type="Gene3D" id="1.10.1040.10">
    <property type="entry name" value="N-(1-d-carboxylethyl)-l-norvaline Dehydrogenase, domain 2"/>
    <property type="match status" value="1"/>
</dbReference>
<feature type="domain" description="3-hydroxyisobutyrate dehydrogenase-like NAD-binding" evidence="5">
    <location>
        <begin position="168"/>
        <end position="282"/>
    </location>
</feature>
<keyword evidence="7" id="KW-1185">Reference proteome</keyword>
<accession>A0A243WDS2</accession>
<dbReference type="InterPro" id="IPR008927">
    <property type="entry name" value="6-PGluconate_DH-like_C_sf"/>
</dbReference>
<dbReference type="OrthoDB" id="9786703at2"/>
<comment type="caution">
    <text evidence="6">The sequence shown here is derived from an EMBL/GenBank/DDBJ whole genome shotgun (WGS) entry which is preliminary data.</text>
</comment>
<dbReference type="InterPro" id="IPR051265">
    <property type="entry name" value="HIBADH-related_NP60_sf"/>
</dbReference>
<dbReference type="InterPro" id="IPR015815">
    <property type="entry name" value="HIBADH-related"/>
</dbReference>
<dbReference type="GO" id="GO:0051287">
    <property type="term" value="F:NAD binding"/>
    <property type="evidence" value="ECO:0007669"/>
    <property type="project" value="InterPro"/>
</dbReference>
<keyword evidence="2" id="KW-0520">NAD</keyword>
<evidence type="ECO:0000256" key="2">
    <source>
        <dbReference type="ARBA" id="ARBA00023027"/>
    </source>
</evidence>
<dbReference type="AlphaFoldDB" id="A0A243WDS2"/>
<feature type="domain" description="6-phosphogluconate dehydrogenase NADP-binding" evidence="4">
    <location>
        <begin position="6"/>
        <end position="163"/>
    </location>
</feature>
<evidence type="ECO:0000259" key="5">
    <source>
        <dbReference type="Pfam" id="PF14833"/>
    </source>
</evidence>
<reference evidence="6 7" key="1">
    <citation type="submission" date="2017-01" db="EMBL/GenBank/DDBJ databases">
        <title>A new Hymenobacter.</title>
        <authorList>
            <person name="Liang Y."/>
            <person name="Feng F."/>
        </authorList>
    </citation>
    <scope>NUCLEOTIDE SEQUENCE [LARGE SCALE GENOMIC DNA]</scope>
    <source>
        <strain evidence="6">MIMBbqt21</strain>
    </source>
</reference>
<dbReference type="InterPro" id="IPR013328">
    <property type="entry name" value="6PGD_dom2"/>
</dbReference>
<dbReference type="InterPro" id="IPR006115">
    <property type="entry name" value="6PGDH_NADP-bd"/>
</dbReference>
<dbReference type="SUPFAM" id="SSF48179">
    <property type="entry name" value="6-phosphogluconate dehydrogenase C-terminal domain-like"/>
    <property type="match status" value="1"/>
</dbReference>
<protein>
    <submittedName>
        <fullName evidence="6">6-phosphogluconate dehydrogenase</fullName>
    </submittedName>
</protein>
<dbReference type="EMBL" id="MTSE01000005">
    <property type="protein sequence ID" value="OUJ73610.1"/>
    <property type="molecule type" value="Genomic_DNA"/>
</dbReference>
<dbReference type="PANTHER" id="PTHR43580:SF2">
    <property type="entry name" value="CYTOKINE-LIKE NUCLEAR FACTOR N-PAC"/>
    <property type="match status" value="1"/>
</dbReference>
<feature type="active site" evidence="3">
    <location>
        <position position="174"/>
    </location>
</feature>
<keyword evidence="1" id="KW-0560">Oxidoreductase</keyword>
<dbReference type="RefSeq" id="WP_086594214.1">
    <property type="nucleotide sequence ID" value="NZ_MTSE01000005.1"/>
</dbReference>
<dbReference type="PANTHER" id="PTHR43580">
    <property type="entry name" value="OXIDOREDUCTASE GLYR1-RELATED"/>
    <property type="match status" value="1"/>
</dbReference>
<dbReference type="Gene3D" id="3.40.50.720">
    <property type="entry name" value="NAD(P)-binding Rossmann-like Domain"/>
    <property type="match status" value="1"/>
</dbReference>
<evidence type="ECO:0000259" key="4">
    <source>
        <dbReference type="Pfam" id="PF03446"/>
    </source>
</evidence>
<dbReference type="SUPFAM" id="SSF51735">
    <property type="entry name" value="NAD(P)-binding Rossmann-fold domains"/>
    <property type="match status" value="1"/>
</dbReference>
<organism evidence="6 7">
    <name type="scientific">Hymenobacter crusticola</name>
    <dbReference type="NCBI Taxonomy" id="1770526"/>
    <lineage>
        <taxon>Bacteria</taxon>
        <taxon>Pseudomonadati</taxon>
        <taxon>Bacteroidota</taxon>
        <taxon>Cytophagia</taxon>
        <taxon>Cytophagales</taxon>
        <taxon>Hymenobacteraceae</taxon>
        <taxon>Hymenobacter</taxon>
    </lineage>
</organism>
<gene>
    <name evidence="6" type="ORF">BXP70_11475</name>
</gene>
<sequence length="286" mass="30394">MSSQPQLGWIGLGTMGNPMSRRLLEAGYPVAVYNRSKDKEEALRAAGATPADSPAAVVQQADVVFLMVSDDQAVRDLFTGPDGLLEVEASGKLLINMSTVSPGISQEMAALSQQKGHTYLDAPVSGSVKQAESGQLVIMVGGDEPAFQQAQPLFEHLGKLALHLGPVGNGNLAKLAINTLLGIYTQGLAETFLFAQQHGLKPEDMHTIIGNGAMSNVYAKIKGEAIMGDNFQAAFALKHLAKDLRLAKAEGLNTPLGEVVHETYQQAEPALGNEDVIAIIKHLHHD</sequence>
<evidence type="ECO:0000256" key="1">
    <source>
        <dbReference type="ARBA" id="ARBA00023002"/>
    </source>
</evidence>
<name>A0A243WDS2_9BACT</name>
<dbReference type="Pfam" id="PF14833">
    <property type="entry name" value="NAD_binding_11"/>
    <property type="match status" value="1"/>
</dbReference>
<dbReference type="GO" id="GO:0050661">
    <property type="term" value="F:NADP binding"/>
    <property type="evidence" value="ECO:0007669"/>
    <property type="project" value="InterPro"/>
</dbReference>
<evidence type="ECO:0000313" key="7">
    <source>
        <dbReference type="Proteomes" id="UP000194873"/>
    </source>
</evidence>
<dbReference type="InterPro" id="IPR029154">
    <property type="entry name" value="HIBADH-like_NADP-bd"/>
</dbReference>